<comment type="caution">
    <text evidence="2">The sequence shown here is derived from an EMBL/GenBank/DDBJ whole genome shotgun (WGS) entry which is preliminary data.</text>
</comment>
<dbReference type="OMA" id="LAYEIFI"/>
<dbReference type="EMBL" id="LDAU01000050">
    <property type="protein sequence ID" value="KRX09436.1"/>
    <property type="molecule type" value="Genomic_DNA"/>
</dbReference>
<feature type="region of interest" description="Disordered" evidence="1">
    <location>
        <begin position="195"/>
        <end position="214"/>
    </location>
</feature>
<protein>
    <submittedName>
        <fullName evidence="2">Uncharacterized protein</fullName>
    </submittedName>
</protein>
<evidence type="ECO:0000313" key="2">
    <source>
        <dbReference type="EMBL" id="KRX09436.1"/>
    </source>
</evidence>
<dbReference type="InParanoid" id="A0A0V0R4M9"/>
<sequence>MSSLTYIIFYESLERKLTSFESNQILKNLLWAQTKIFNEKILPIFQENQVLEVQKFFHDYFYRFYNLYEITMTKFVDSTIQTNNNFNKYIIKNQINLQDHKEIDPKKIEELQDYIINENEEVRESQEDIVDQSLNGQSNGDLSQNMVQTEQDDNLQQQQNQIDIDKLNEQDKNIYNYVQNKVENFNQDYNVKKSEREQQLEQNVNNILNPPKKK</sequence>
<evidence type="ECO:0000313" key="3">
    <source>
        <dbReference type="Proteomes" id="UP000054937"/>
    </source>
</evidence>
<accession>A0A0V0R4M9</accession>
<gene>
    <name evidence="2" type="ORF">PPERSA_01636</name>
</gene>
<reference evidence="2 3" key="1">
    <citation type="journal article" date="2015" name="Sci. Rep.">
        <title>Genome of the facultative scuticociliatosis pathogen Pseudocohnilembus persalinus provides insight into its virulence through horizontal gene transfer.</title>
        <authorList>
            <person name="Xiong J."/>
            <person name="Wang G."/>
            <person name="Cheng J."/>
            <person name="Tian M."/>
            <person name="Pan X."/>
            <person name="Warren A."/>
            <person name="Jiang C."/>
            <person name="Yuan D."/>
            <person name="Miao W."/>
        </authorList>
    </citation>
    <scope>NUCLEOTIDE SEQUENCE [LARGE SCALE GENOMIC DNA]</scope>
    <source>
        <strain evidence="2">36N120E</strain>
    </source>
</reference>
<evidence type="ECO:0000256" key="1">
    <source>
        <dbReference type="SAM" id="MobiDB-lite"/>
    </source>
</evidence>
<dbReference type="Pfam" id="PF14769">
    <property type="entry name" value="CLAMP"/>
    <property type="match status" value="1"/>
</dbReference>
<organism evidence="2 3">
    <name type="scientific">Pseudocohnilembus persalinus</name>
    <name type="common">Ciliate</name>
    <dbReference type="NCBI Taxonomy" id="266149"/>
    <lineage>
        <taxon>Eukaryota</taxon>
        <taxon>Sar</taxon>
        <taxon>Alveolata</taxon>
        <taxon>Ciliophora</taxon>
        <taxon>Intramacronucleata</taxon>
        <taxon>Oligohymenophorea</taxon>
        <taxon>Scuticociliatia</taxon>
        <taxon>Philasterida</taxon>
        <taxon>Pseudocohnilembidae</taxon>
        <taxon>Pseudocohnilembus</taxon>
    </lineage>
</organism>
<dbReference type="Proteomes" id="UP000054937">
    <property type="component" value="Unassembled WGS sequence"/>
</dbReference>
<proteinExistence type="predicted"/>
<dbReference type="InterPro" id="IPR032727">
    <property type="entry name" value="CLAMP"/>
</dbReference>
<name>A0A0V0R4M9_PSEPJ</name>
<dbReference type="AlphaFoldDB" id="A0A0V0R4M9"/>
<keyword evidence="3" id="KW-1185">Reference proteome</keyword>